<organism evidence="5 6">
    <name type="scientific">Streptococcus rupicaprae</name>
    <dbReference type="NCBI Taxonomy" id="759619"/>
    <lineage>
        <taxon>Bacteria</taxon>
        <taxon>Bacillati</taxon>
        <taxon>Bacillota</taxon>
        <taxon>Bacilli</taxon>
        <taxon>Lactobacillales</taxon>
        <taxon>Streptococcaceae</taxon>
        <taxon>Streptococcus</taxon>
    </lineage>
</organism>
<evidence type="ECO:0000313" key="6">
    <source>
        <dbReference type="Proteomes" id="UP001549122"/>
    </source>
</evidence>
<comment type="similarity">
    <text evidence="3">Belongs to the acetyltransferase family. RimJ subfamily.</text>
</comment>
<evidence type="ECO:0000259" key="4">
    <source>
        <dbReference type="PROSITE" id="PS51186"/>
    </source>
</evidence>
<gene>
    <name evidence="5" type="ORF">ABID29_001478</name>
</gene>
<evidence type="ECO:0000256" key="3">
    <source>
        <dbReference type="ARBA" id="ARBA00038502"/>
    </source>
</evidence>
<dbReference type="InterPro" id="IPR016181">
    <property type="entry name" value="Acyl_CoA_acyltransferase"/>
</dbReference>
<dbReference type="Pfam" id="PF13302">
    <property type="entry name" value="Acetyltransf_3"/>
    <property type="match status" value="1"/>
</dbReference>
<name>A0ABV2FIG0_9STRE</name>
<dbReference type="RefSeq" id="WP_354365502.1">
    <property type="nucleotide sequence ID" value="NZ_JBEPLO010000015.1"/>
</dbReference>
<keyword evidence="2" id="KW-0012">Acyltransferase</keyword>
<dbReference type="PROSITE" id="PS51186">
    <property type="entry name" value="GNAT"/>
    <property type="match status" value="1"/>
</dbReference>
<proteinExistence type="inferred from homology"/>
<reference evidence="5 6" key="1">
    <citation type="submission" date="2024-06" db="EMBL/GenBank/DDBJ databases">
        <title>Genomic Encyclopedia of Type Strains, Phase IV (KMG-IV): sequencing the most valuable type-strain genomes for metagenomic binning, comparative biology and taxonomic classification.</title>
        <authorList>
            <person name="Goeker M."/>
        </authorList>
    </citation>
    <scope>NUCLEOTIDE SEQUENCE [LARGE SCALE GENOMIC DNA]</scope>
    <source>
        <strain evidence="5 6">DSM 28303</strain>
    </source>
</reference>
<evidence type="ECO:0000256" key="1">
    <source>
        <dbReference type="ARBA" id="ARBA00022679"/>
    </source>
</evidence>
<dbReference type="InterPro" id="IPR051531">
    <property type="entry name" value="N-acetyltransferase"/>
</dbReference>
<dbReference type="Proteomes" id="UP001549122">
    <property type="component" value="Unassembled WGS sequence"/>
</dbReference>
<dbReference type="SUPFAM" id="SSF55729">
    <property type="entry name" value="Acyl-CoA N-acyltransferases (Nat)"/>
    <property type="match status" value="1"/>
</dbReference>
<evidence type="ECO:0000256" key="2">
    <source>
        <dbReference type="ARBA" id="ARBA00023315"/>
    </source>
</evidence>
<dbReference type="PANTHER" id="PTHR43792">
    <property type="entry name" value="GNAT FAMILY, PUTATIVE (AFU_ORTHOLOGUE AFUA_3G00765)-RELATED-RELATED"/>
    <property type="match status" value="1"/>
</dbReference>
<keyword evidence="6" id="KW-1185">Reference proteome</keyword>
<keyword evidence="1" id="KW-0808">Transferase</keyword>
<evidence type="ECO:0000313" key="5">
    <source>
        <dbReference type="EMBL" id="MET3558355.1"/>
    </source>
</evidence>
<comment type="caution">
    <text evidence="5">The sequence shown here is derived from an EMBL/GenBank/DDBJ whole genome shotgun (WGS) entry which is preliminary data.</text>
</comment>
<feature type="domain" description="N-acetyltransferase" evidence="4">
    <location>
        <begin position="15"/>
        <end position="184"/>
    </location>
</feature>
<accession>A0ABV2FIG0</accession>
<protein>
    <submittedName>
        <fullName evidence="5">RimJ/RimL family protein N-acetyltransferase</fullName>
    </submittedName>
</protein>
<dbReference type="EMBL" id="JBEPLO010000015">
    <property type="protein sequence ID" value="MET3558355.1"/>
    <property type="molecule type" value="Genomic_DNA"/>
</dbReference>
<sequence>MASSIPFLTVTTERLVIRPLQSSDYESWYQGFDKRRPAQTLFDEGYLDMTPCNQVWFDNLVAHHHKLWQSDQQYIFAVFTHDGHHVGMLNLATLARANMDWADFGYSIHNYLWRQSYAFAALQAFLSLAKNQLRFHRLDAHVDEENTPSQALLIKLGFEREGICKAFHYQDEAWVDQVIYAKNL</sequence>
<dbReference type="Gene3D" id="3.40.630.30">
    <property type="match status" value="1"/>
</dbReference>
<dbReference type="InterPro" id="IPR000182">
    <property type="entry name" value="GNAT_dom"/>
</dbReference>
<dbReference type="PANTHER" id="PTHR43792:SF8">
    <property type="entry name" value="[RIBOSOMAL PROTEIN US5]-ALANINE N-ACETYLTRANSFERASE"/>
    <property type="match status" value="1"/>
</dbReference>